<accession>A0ABS6B7S0</accession>
<dbReference type="RefSeq" id="WP_215922439.1">
    <property type="nucleotide sequence ID" value="NZ_JAHKNI010000014.1"/>
</dbReference>
<name>A0ABS6B7S0_9NOCA</name>
<evidence type="ECO:0000313" key="2">
    <source>
        <dbReference type="EMBL" id="MBU3066364.1"/>
    </source>
</evidence>
<evidence type="ECO:0000259" key="1">
    <source>
        <dbReference type="PROSITE" id="PS50995"/>
    </source>
</evidence>
<comment type="caution">
    <text evidence="2">The sequence shown here is derived from an EMBL/GenBank/DDBJ whole genome shotgun (WGS) entry which is preliminary data.</text>
</comment>
<dbReference type="PROSITE" id="PS50995">
    <property type="entry name" value="HTH_MARR_2"/>
    <property type="match status" value="1"/>
</dbReference>
<reference evidence="2 3" key="1">
    <citation type="submission" date="2021-06" db="EMBL/GenBank/DDBJ databases">
        <title>Actinomycetes sequencing.</title>
        <authorList>
            <person name="Shan Q."/>
        </authorList>
    </citation>
    <scope>NUCLEOTIDE SEQUENCE [LARGE SCALE GENOMIC DNA]</scope>
    <source>
        <strain evidence="2 3">NEAU-G5</strain>
    </source>
</reference>
<dbReference type="Gene3D" id="1.10.10.10">
    <property type="entry name" value="Winged helix-like DNA-binding domain superfamily/Winged helix DNA-binding domain"/>
    <property type="match status" value="1"/>
</dbReference>
<proteinExistence type="predicted"/>
<gene>
    <name evidence="2" type="ORF">KO481_33195</name>
</gene>
<protein>
    <submittedName>
        <fullName evidence="2">MarR family transcriptional regulator</fullName>
    </submittedName>
</protein>
<dbReference type="InterPro" id="IPR039422">
    <property type="entry name" value="MarR/SlyA-like"/>
</dbReference>
<dbReference type="SMART" id="SM00347">
    <property type="entry name" value="HTH_MARR"/>
    <property type="match status" value="1"/>
</dbReference>
<evidence type="ECO:0000313" key="3">
    <source>
        <dbReference type="Proteomes" id="UP000733379"/>
    </source>
</evidence>
<organism evidence="2 3">
    <name type="scientific">Nocardia albiluteola</name>
    <dbReference type="NCBI Taxonomy" id="2842303"/>
    <lineage>
        <taxon>Bacteria</taxon>
        <taxon>Bacillati</taxon>
        <taxon>Actinomycetota</taxon>
        <taxon>Actinomycetes</taxon>
        <taxon>Mycobacteriales</taxon>
        <taxon>Nocardiaceae</taxon>
        <taxon>Nocardia</taxon>
    </lineage>
</organism>
<sequence length="152" mass="16607">MREDDVPVRRSVRGDLLTDLIDEIFQVNGKLLRAGDALAADVGLTSARWQVLGAIGAEGTTMAQIARRRGLRRQGVREIVTRLREDGLVELVPNPDDRRAPLVRLTPKAGRLLAELHPAQVRWADALGETFTAEQLALTLAALRTLADVVDG</sequence>
<dbReference type="PANTHER" id="PTHR33164:SF43">
    <property type="entry name" value="HTH-TYPE TRANSCRIPTIONAL REPRESSOR YETL"/>
    <property type="match status" value="1"/>
</dbReference>
<dbReference type="PANTHER" id="PTHR33164">
    <property type="entry name" value="TRANSCRIPTIONAL REGULATOR, MARR FAMILY"/>
    <property type="match status" value="1"/>
</dbReference>
<feature type="domain" description="HTH marR-type" evidence="1">
    <location>
        <begin position="17"/>
        <end position="148"/>
    </location>
</feature>
<dbReference type="InterPro" id="IPR036388">
    <property type="entry name" value="WH-like_DNA-bd_sf"/>
</dbReference>
<dbReference type="EMBL" id="JAHKNI010000014">
    <property type="protein sequence ID" value="MBU3066364.1"/>
    <property type="molecule type" value="Genomic_DNA"/>
</dbReference>
<dbReference type="Proteomes" id="UP000733379">
    <property type="component" value="Unassembled WGS sequence"/>
</dbReference>
<dbReference type="Pfam" id="PF12802">
    <property type="entry name" value="MarR_2"/>
    <property type="match status" value="1"/>
</dbReference>
<dbReference type="SUPFAM" id="SSF46785">
    <property type="entry name" value="Winged helix' DNA-binding domain"/>
    <property type="match status" value="1"/>
</dbReference>
<dbReference type="InterPro" id="IPR036390">
    <property type="entry name" value="WH_DNA-bd_sf"/>
</dbReference>
<dbReference type="InterPro" id="IPR000835">
    <property type="entry name" value="HTH_MarR-typ"/>
</dbReference>
<keyword evidence="3" id="KW-1185">Reference proteome</keyword>